<dbReference type="Gene3D" id="2.60.40.1220">
    <property type="match status" value="2"/>
</dbReference>
<keyword evidence="2" id="KW-1015">Disulfide bond</keyword>
<dbReference type="Gene3D" id="2.60.40.1080">
    <property type="match status" value="1"/>
</dbReference>
<dbReference type="SUPFAM" id="SSF49899">
    <property type="entry name" value="Concanavalin A-like lectins/glucanases"/>
    <property type="match status" value="1"/>
</dbReference>
<keyword evidence="4" id="KW-1133">Transmembrane helix</keyword>
<feature type="region of interest" description="Disordered" evidence="3">
    <location>
        <begin position="941"/>
        <end position="1017"/>
    </location>
</feature>
<name>A0A7H1KNY0_9EURY</name>
<evidence type="ECO:0000256" key="1">
    <source>
        <dbReference type="ARBA" id="ARBA00022729"/>
    </source>
</evidence>
<gene>
    <name evidence="6" type="ORF">GNCGGNMO_00006</name>
</gene>
<keyword evidence="4" id="KW-0812">Transmembrane</keyword>
<evidence type="ECO:0000256" key="2">
    <source>
        <dbReference type="ARBA" id="ARBA00023157"/>
    </source>
</evidence>
<feature type="domain" description="LamG-like jellyroll fold" evidence="5">
    <location>
        <begin position="289"/>
        <end position="431"/>
    </location>
</feature>
<dbReference type="InterPro" id="IPR026371">
    <property type="entry name" value="PGF_CTERM"/>
</dbReference>
<dbReference type="InterPro" id="IPR006558">
    <property type="entry name" value="LamG-like"/>
</dbReference>
<accession>A0A7H1KNY0</accession>
<dbReference type="SMART" id="SM00560">
    <property type="entry name" value="LamGL"/>
    <property type="match status" value="1"/>
</dbReference>
<evidence type="ECO:0000313" key="6">
    <source>
        <dbReference type="EMBL" id="QNT35644.1"/>
    </source>
</evidence>
<dbReference type="GO" id="GO:0030115">
    <property type="term" value="C:S-layer"/>
    <property type="evidence" value="ECO:0007669"/>
    <property type="project" value="UniProtKB-SubCell"/>
</dbReference>
<evidence type="ECO:0000256" key="4">
    <source>
        <dbReference type="SAM" id="Phobius"/>
    </source>
</evidence>
<dbReference type="Pfam" id="PF13385">
    <property type="entry name" value="Laminin_G_3"/>
    <property type="match status" value="1"/>
</dbReference>
<proteinExistence type="predicted"/>
<feature type="transmembrane region" description="Helical" evidence="4">
    <location>
        <begin position="1019"/>
        <end position="1039"/>
    </location>
</feature>
<evidence type="ECO:0000259" key="5">
    <source>
        <dbReference type="SMART" id="SM00560"/>
    </source>
</evidence>
<feature type="compositionally biased region" description="Low complexity" evidence="3">
    <location>
        <begin position="964"/>
        <end position="997"/>
    </location>
</feature>
<dbReference type="EMBL" id="MT776528">
    <property type="protein sequence ID" value="QNT35644.1"/>
    <property type="molecule type" value="Genomic_DNA"/>
</dbReference>
<dbReference type="InterPro" id="IPR014755">
    <property type="entry name" value="Cu-Rt/internalin_Ig-like"/>
</dbReference>
<feature type="compositionally biased region" description="Gly residues" evidence="3">
    <location>
        <begin position="941"/>
        <end position="956"/>
    </location>
</feature>
<dbReference type="Gene3D" id="2.60.120.200">
    <property type="match status" value="1"/>
</dbReference>
<evidence type="ECO:0000256" key="3">
    <source>
        <dbReference type="SAM" id="MobiDB-lite"/>
    </source>
</evidence>
<keyword evidence="4" id="KW-0472">Membrane</keyword>
<dbReference type="NCBIfam" id="TIGR04126">
    <property type="entry name" value="PGF_CTERM"/>
    <property type="match status" value="1"/>
</dbReference>
<dbReference type="GO" id="GO:0005886">
    <property type="term" value="C:plasma membrane"/>
    <property type="evidence" value="ECO:0007669"/>
    <property type="project" value="UniProtKB-SubCell"/>
</dbReference>
<feature type="compositionally biased region" description="Low complexity" evidence="3">
    <location>
        <begin position="1004"/>
        <end position="1016"/>
    </location>
</feature>
<dbReference type="AlphaFoldDB" id="A0A7H1KNY0"/>
<feature type="transmembrane region" description="Helical" evidence="4">
    <location>
        <begin position="60"/>
        <end position="80"/>
    </location>
</feature>
<organism evidence="6">
    <name type="scientific">uncultured Methanosarcinales archaeon</name>
    <dbReference type="NCBI Taxonomy" id="183757"/>
    <lineage>
        <taxon>Archaea</taxon>
        <taxon>Methanobacteriati</taxon>
        <taxon>Methanobacteriota</taxon>
        <taxon>Stenosarchaea group</taxon>
        <taxon>Methanomicrobia</taxon>
        <taxon>Methanosarcinales</taxon>
        <taxon>environmental samples</taxon>
    </lineage>
</organism>
<dbReference type="InterPro" id="IPR013320">
    <property type="entry name" value="ConA-like_dom_sf"/>
</dbReference>
<sequence>MKYRHNTGQNQPIVNTTDDTSDALLRARTLTPPVCTAADSPTANSGRGMMNARRSINGRWRSMAILIVFAAMLAVCISPVCIAADSQNLQAAGWDSWSSNRPIHINNTGGSALTNYQINISLPDGINETSLRVVNVSSSASVPHWCENVTGGNCYELWFNATDIPEGDPAGGWCNDTYVIYYGNDSASSTSDYNATFTKSYNTSGLVLELHIDEGSGHSQTNDTSGEGNNGTLTNMNTTGNGNATSGWQGVDGGQWDNRSVVFAGDQLRFDGGDDHVNCGNDASLNIADAITVAGWVKGNTQADSRGLISKMSGGVNTRSWSIYSESTSNKLTMILSQYGTYPANCKLYTTSISVLDGTWHHISFTFTSNTLKIYVDGVEDTGVTKTTDNTVSSLYSSSDDVCIGAFSNPSNYLNGDIDEVRIYNRTLSGDEIYRQYIRSKYAANAPTAVLGAAEAPTLSSAARDTDTQITVTMSEDVADPAAANTGGFTVAETGDPGTAYTVSAIAAGASADLVVLTVADMSASGAAGVTVTYTAGGEGLIEDTAGNLLETDATGVAVAAWDTAAPTLDSWTLNIGAKTATLTFNETVNASTLNVTAVTIQNAATATGGHNYTLADSTTASSNGASIVIDLSATDFSAIIADSGLAVNKETSWITITAAAIDDLAGNDVTAITNGNGLQATTYTAGTLYRINVTPTLESLNISEYQEFTATAKDQYGHNKSVTFTWYTNPSGVGTLNATTGSVVNFTARHAGRTEIYAVNGSVSSNATDEVWVTVNATTNTTTVSGGNATATSGDSTAIVNLTNTTVTGMINFTEMGDPVNSSEANGSTTGLGTDVELIKGVDVNVSTNITRTLANDTSGNSYVHIRIDYNQSQIDGRGIDENTLYIYKWVTSSSSWVKLVEGSPSYCVANGRNTTANYVYANVTECSILGLGGSVPSDGNGGGSTGGSTGGGSGTYPPGWFGTPTPTVTATKAPAASATGTATVAPPGERVTPTPTKRPDAAKTTTPAATETAKNGAPGFTAVFVIAGMLAVAYAMMRRRR</sequence>
<keyword evidence="1" id="KW-0732">Signal</keyword>
<protein>
    <recommendedName>
        <fullName evidence="5">LamG-like jellyroll fold domain-containing protein</fullName>
    </recommendedName>
</protein>
<reference evidence="6" key="1">
    <citation type="submission" date="2020-07" db="EMBL/GenBank/DDBJ databases">
        <title>Unique genomic features of the anaerobic methanotrophic archaea.</title>
        <authorList>
            <person name="Chadwick G.L."/>
            <person name="Skennerton C.T."/>
            <person name="Laso-Perez R."/>
            <person name="Leu A.O."/>
            <person name="Speth D.R."/>
            <person name="Yu H."/>
            <person name="Morgan-Lang C."/>
            <person name="Hatzenpichler R."/>
            <person name="Goudeau D."/>
            <person name="Malmstrom R."/>
            <person name="Brazelton W.J."/>
            <person name="Woyke T."/>
            <person name="Hallam S.J."/>
            <person name="Tyson G.W."/>
            <person name="Wegener G."/>
            <person name="Boetius A."/>
            <person name="Orphan V."/>
        </authorList>
    </citation>
    <scope>NUCLEOTIDE SEQUENCE</scope>
</reference>